<keyword evidence="2" id="KW-1185">Reference proteome</keyword>
<accession>A0A5C6ZI50</accession>
<name>A0A5C6ZI50_9FLAO</name>
<organism evidence="1 2">
    <name type="scientific">Subsaximicrobium wynnwilliamsii</name>
    <dbReference type="NCBI Taxonomy" id="291179"/>
    <lineage>
        <taxon>Bacteria</taxon>
        <taxon>Pseudomonadati</taxon>
        <taxon>Bacteroidota</taxon>
        <taxon>Flavobacteriia</taxon>
        <taxon>Flavobacteriales</taxon>
        <taxon>Flavobacteriaceae</taxon>
        <taxon>Subsaximicrobium</taxon>
    </lineage>
</organism>
<dbReference type="Proteomes" id="UP000321578">
    <property type="component" value="Unassembled WGS sequence"/>
</dbReference>
<gene>
    <name evidence="1" type="ORF">ESY86_08295</name>
</gene>
<proteinExistence type="predicted"/>
<dbReference type="PROSITE" id="PS51257">
    <property type="entry name" value="PROKAR_LIPOPROTEIN"/>
    <property type="match status" value="1"/>
</dbReference>
<evidence type="ECO:0000313" key="1">
    <source>
        <dbReference type="EMBL" id="TXD89379.1"/>
    </source>
</evidence>
<dbReference type="OrthoDB" id="1143948at2"/>
<dbReference type="AlphaFoldDB" id="A0A5C6ZI50"/>
<sequence length="146" mass="16487">MKKTLLIMLMILTIISCKDEAKSEAEKPSEANEQMSENAKTELQNDGLITVQGTFVYYDDAAVLQTPSGMIGVVVNEKMQDLNKKVQAYKKESTDMVPVTIRGRLFKKPENEIGWENRIEIKEILKVSPPKAGDNEVIRLENKESK</sequence>
<evidence type="ECO:0000313" key="2">
    <source>
        <dbReference type="Proteomes" id="UP000321578"/>
    </source>
</evidence>
<reference evidence="1 2" key="1">
    <citation type="submission" date="2019-08" db="EMBL/GenBank/DDBJ databases">
        <title>Genomes of Subsaximicrobium wynnwilliamsii strains.</title>
        <authorList>
            <person name="Bowman J.P."/>
        </authorList>
    </citation>
    <scope>NUCLEOTIDE SEQUENCE [LARGE SCALE GENOMIC DNA]</scope>
    <source>
        <strain evidence="1 2">2-80-2</strain>
    </source>
</reference>
<protein>
    <submittedName>
        <fullName evidence="1">Uncharacterized protein</fullName>
    </submittedName>
</protein>
<comment type="caution">
    <text evidence="1">The sequence shown here is derived from an EMBL/GenBank/DDBJ whole genome shotgun (WGS) entry which is preliminary data.</text>
</comment>
<dbReference type="EMBL" id="VORO01000007">
    <property type="protein sequence ID" value="TXD89379.1"/>
    <property type="molecule type" value="Genomic_DNA"/>
</dbReference>
<dbReference type="RefSeq" id="WP_147086132.1">
    <property type="nucleotide sequence ID" value="NZ_VORM01000006.1"/>
</dbReference>